<protein>
    <recommendedName>
        <fullName evidence="3">Sugar phosphorylase</fullName>
    </recommendedName>
</protein>
<dbReference type="Proteomes" id="UP001628091">
    <property type="component" value="Unassembled WGS sequence"/>
</dbReference>
<name>A0ABQ0H1I0_9HYPH</name>
<accession>A0ABQ0H1I0</accession>
<dbReference type="RefSeq" id="WP_407865328.1">
    <property type="nucleotide sequence ID" value="NZ_BAAFZP010000001.1"/>
</dbReference>
<evidence type="ECO:0008006" key="3">
    <source>
        <dbReference type="Google" id="ProtNLM"/>
    </source>
</evidence>
<comment type="caution">
    <text evidence="1">The sequence shown here is derived from an EMBL/GenBank/DDBJ whole genome shotgun (WGS) entry which is preliminary data.</text>
</comment>
<evidence type="ECO:0000313" key="1">
    <source>
        <dbReference type="EMBL" id="GAB1582772.1"/>
    </source>
</evidence>
<reference evidence="1 2" key="1">
    <citation type="submission" date="2024-10" db="EMBL/GenBank/DDBJ databases">
        <title>Isolation, draft genome sequencing and identification of Phyllobacterium sp. NSA23, isolated from leaf soil.</title>
        <authorList>
            <person name="Akita H."/>
        </authorList>
    </citation>
    <scope>NUCLEOTIDE SEQUENCE [LARGE SCALE GENOMIC DNA]</scope>
    <source>
        <strain evidence="1 2">NSA23</strain>
    </source>
</reference>
<organism evidence="1 2">
    <name type="scientific">Phyllobacterium phragmitis</name>
    <dbReference type="NCBI Taxonomy" id="2670329"/>
    <lineage>
        <taxon>Bacteria</taxon>
        <taxon>Pseudomonadati</taxon>
        <taxon>Pseudomonadota</taxon>
        <taxon>Alphaproteobacteria</taxon>
        <taxon>Hyphomicrobiales</taxon>
        <taxon>Phyllobacteriaceae</taxon>
        <taxon>Phyllobacterium</taxon>
    </lineage>
</organism>
<proteinExistence type="predicted"/>
<sequence>MTLRELMAEVQHLPPETLVCAAEIEEAFGINVAAVEFIENARIESRKPDGREAVELGNGSDKVLVIRW</sequence>
<keyword evidence="2" id="KW-1185">Reference proteome</keyword>
<dbReference type="EMBL" id="BAAFZP010000001">
    <property type="protein sequence ID" value="GAB1582772.1"/>
    <property type="molecule type" value="Genomic_DNA"/>
</dbReference>
<gene>
    <name evidence="1" type="ORF">PPNSA23_27150</name>
</gene>
<evidence type="ECO:0000313" key="2">
    <source>
        <dbReference type="Proteomes" id="UP001628091"/>
    </source>
</evidence>